<feature type="transmembrane region" description="Helical" evidence="1">
    <location>
        <begin position="46"/>
        <end position="66"/>
    </location>
</feature>
<accession>A0ABU8E647</accession>
<name>A0ABU8E647_9ACTN</name>
<evidence type="ECO:0000313" key="2">
    <source>
        <dbReference type="EMBL" id="MEI4279050.1"/>
    </source>
</evidence>
<sequence length="211" mass="21243">MTDLRTLLADAAGPVVPTAPGTVDDDLDRGRRALRRHRLRTRATRGVLAAAVVAAVAVGGSTVLGWSTPPAASPAAGLELAAYTGDQPAGFDLATAPAGWVVRTSDPGSFVLAPPDAPPPSGPAGAVSYVDAVAVSLSADVAPDFAASTLTVGDRPAVWQVADDGTRTVYVERDDAALTVQVWAGLPLTDAQVVELAAGITVTPDAVPSFG</sequence>
<evidence type="ECO:0000313" key="3">
    <source>
        <dbReference type="Proteomes" id="UP001373496"/>
    </source>
</evidence>
<keyword evidence="3" id="KW-1185">Reference proteome</keyword>
<gene>
    <name evidence="2" type="ORF">UXQ13_11300</name>
</gene>
<proteinExistence type="predicted"/>
<evidence type="ECO:0000256" key="1">
    <source>
        <dbReference type="SAM" id="Phobius"/>
    </source>
</evidence>
<keyword evidence="1" id="KW-1133">Transmembrane helix</keyword>
<evidence type="ECO:0008006" key="4">
    <source>
        <dbReference type="Google" id="ProtNLM"/>
    </source>
</evidence>
<protein>
    <recommendedName>
        <fullName evidence="4">DUF4245 domain-containing protein</fullName>
    </recommendedName>
</protein>
<keyword evidence="1" id="KW-0472">Membrane</keyword>
<comment type="caution">
    <text evidence="2">The sequence shown here is derived from an EMBL/GenBank/DDBJ whole genome shotgun (WGS) entry which is preliminary data.</text>
</comment>
<reference evidence="2 3" key="1">
    <citation type="submission" date="2024-03" db="EMBL/GenBank/DDBJ databases">
        <title>Draft genome sequence of Klenkia terrae.</title>
        <authorList>
            <person name="Duangmal K."/>
            <person name="Chantavorakit T."/>
        </authorList>
    </citation>
    <scope>NUCLEOTIDE SEQUENCE [LARGE SCALE GENOMIC DNA]</scope>
    <source>
        <strain evidence="2 3">JCM 17786</strain>
    </source>
</reference>
<keyword evidence="1" id="KW-0812">Transmembrane</keyword>
<organism evidence="2 3">
    <name type="scientific">Klenkia terrae</name>
    <dbReference type="NCBI Taxonomy" id="1052259"/>
    <lineage>
        <taxon>Bacteria</taxon>
        <taxon>Bacillati</taxon>
        <taxon>Actinomycetota</taxon>
        <taxon>Actinomycetes</taxon>
        <taxon>Geodermatophilales</taxon>
        <taxon>Geodermatophilaceae</taxon>
        <taxon>Klenkia</taxon>
    </lineage>
</organism>
<dbReference type="RefSeq" id="WP_225235234.1">
    <property type="nucleotide sequence ID" value="NZ_JBAPLV010000011.1"/>
</dbReference>
<dbReference type="EMBL" id="JBAPLV010000011">
    <property type="protein sequence ID" value="MEI4279050.1"/>
    <property type="molecule type" value="Genomic_DNA"/>
</dbReference>
<dbReference type="Proteomes" id="UP001373496">
    <property type="component" value="Unassembled WGS sequence"/>
</dbReference>